<dbReference type="EMBL" id="QGHB01000009">
    <property type="protein sequence ID" value="PWK84071.1"/>
    <property type="molecule type" value="Genomic_DNA"/>
</dbReference>
<name>A0A316HS44_9PSEU</name>
<keyword evidence="1" id="KW-1133">Transmembrane helix</keyword>
<protein>
    <recommendedName>
        <fullName evidence="4">DUF4345 domain-containing protein</fullName>
    </recommendedName>
</protein>
<keyword evidence="1" id="KW-0812">Transmembrane</keyword>
<organism evidence="2 3">
    <name type="scientific">Lentzea atacamensis</name>
    <dbReference type="NCBI Taxonomy" id="531938"/>
    <lineage>
        <taxon>Bacteria</taxon>
        <taxon>Bacillati</taxon>
        <taxon>Actinomycetota</taxon>
        <taxon>Actinomycetes</taxon>
        <taxon>Pseudonocardiales</taxon>
        <taxon>Pseudonocardiaceae</taxon>
        <taxon>Lentzea</taxon>
    </lineage>
</organism>
<feature type="transmembrane region" description="Helical" evidence="1">
    <location>
        <begin position="89"/>
        <end position="106"/>
    </location>
</feature>
<evidence type="ECO:0000256" key="1">
    <source>
        <dbReference type="SAM" id="Phobius"/>
    </source>
</evidence>
<keyword evidence="1" id="KW-0472">Membrane</keyword>
<gene>
    <name evidence="2" type="ORF">C8D88_109156</name>
</gene>
<evidence type="ECO:0008006" key="4">
    <source>
        <dbReference type="Google" id="ProtNLM"/>
    </source>
</evidence>
<comment type="caution">
    <text evidence="2">The sequence shown here is derived from an EMBL/GenBank/DDBJ whole genome shotgun (WGS) entry which is preliminary data.</text>
</comment>
<sequence>MNRAVLVAVVGIGVHAFNHFTIGLQDVLGGQLSPGAIYHPVSFVLYTWLALAVLDGKNWARITISVLLLGQFAGRFFVLFAYPEAWPELVGGWAVSLVVGWLLWVPQGARAYFRKREAVG</sequence>
<dbReference type="AlphaFoldDB" id="A0A316HS44"/>
<dbReference type="Proteomes" id="UP000246005">
    <property type="component" value="Unassembled WGS sequence"/>
</dbReference>
<feature type="transmembrane region" description="Helical" evidence="1">
    <location>
        <begin position="66"/>
        <end position="83"/>
    </location>
</feature>
<accession>A0A316HS44</accession>
<evidence type="ECO:0000313" key="2">
    <source>
        <dbReference type="EMBL" id="PWK84071.1"/>
    </source>
</evidence>
<feature type="transmembrane region" description="Helical" evidence="1">
    <location>
        <begin position="36"/>
        <end position="54"/>
    </location>
</feature>
<proteinExistence type="predicted"/>
<dbReference type="RefSeq" id="WP_109639130.1">
    <property type="nucleotide sequence ID" value="NZ_QGHB01000009.1"/>
</dbReference>
<reference evidence="2 3" key="1">
    <citation type="submission" date="2018-05" db="EMBL/GenBank/DDBJ databases">
        <title>Genomic Encyclopedia of Type Strains, Phase IV (KMG-IV): sequencing the most valuable type-strain genomes for metagenomic binning, comparative biology and taxonomic classification.</title>
        <authorList>
            <person name="Goeker M."/>
        </authorList>
    </citation>
    <scope>NUCLEOTIDE SEQUENCE [LARGE SCALE GENOMIC DNA]</scope>
    <source>
        <strain evidence="2 3">DSM 45480</strain>
    </source>
</reference>
<evidence type="ECO:0000313" key="3">
    <source>
        <dbReference type="Proteomes" id="UP000246005"/>
    </source>
</evidence>